<dbReference type="EMBL" id="JACCCO010000001">
    <property type="protein sequence ID" value="NYF40091.1"/>
    <property type="molecule type" value="Genomic_DNA"/>
</dbReference>
<gene>
    <name evidence="3" type="ORF">HDA43_002250</name>
</gene>
<comment type="caution">
    <text evidence="3">The sequence shown here is derived from an EMBL/GenBank/DDBJ whole genome shotgun (WGS) entry which is preliminary data.</text>
</comment>
<dbReference type="InterPro" id="IPR029479">
    <property type="entry name" value="Nitroreductase"/>
</dbReference>
<dbReference type="PANTHER" id="PTHR43745">
    <property type="entry name" value="NITROREDUCTASE MJ1384-RELATED"/>
    <property type="match status" value="1"/>
</dbReference>
<dbReference type="Pfam" id="PF00881">
    <property type="entry name" value="Nitroreductase"/>
    <property type="match status" value="1"/>
</dbReference>
<accession>A0A852V1P4</accession>
<dbReference type="NCBIfam" id="TIGR03882">
    <property type="entry name" value="cyclo_dehyd_2"/>
    <property type="match status" value="1"/>
</dbReference>
<dbReference type="Gene3D" id="3.40.50.720">
    <property type="entry name" value="NAD(P)-binding Rossmann-like Domain"/>
    <property type="match status" value="1"/>
</dbReference>
<dbReference type="AlphaFoldDB" id="A0A852V1P4"/>
<dbReference type="Gene3D" id="3.40.109.10">
    <property type="entry name" value="NADH Oxidase"/>
    <property type="match status" value="1"/>
</dbReference>
<dbReference type="InterPro" id="IPR022291">
    <property type="entry name" value="Bacteriocin_synth_cyclodeHase"/>
</dbReference>
<feature type="domain" description="Nitroreductase" evidence="2">
    <location>
        <begin position="468"/>
        <end position="624"/>
    </location>
</feature>
<protein>
    <submittedName>
        <fullName evidence="3">Bacteriocin biosynthesis cyclodehydratase domain-containing protein</fullName>
    </submittedName>
</protein>
<feature type="region of interest" description="Disordered" evidence="1">
    <location>
        <begin position="183"/>
        <end position="231"/>
    </location>
</feature>
<dbReference type="RefSeq" id="WP_179819646.1">
    <property type="nucleotide sequence ID" value="NZ_JACCCO010000001.1"/>
</dbReference>
<evidence type="ECO:0000313" key="3">
    <source>
        <dbReference type="EMBL" id="NYF40091.1"/>
    </source>
</evidence>
<feature type="compositionally biased region" description="Basic and acidic residues" evidence="1">
    <location>
        <begin position="341"/>
        <end position="351"/>
    </location>
</feature>
<feature type="compositionally biased region" description="Gly residues" evidence="1">
    <location>
        <begin position="363"/>
        <end position="391"/>
    </location>
</feature>
<dbReference type="InterPro" id="IPR052544">
    <property type="entry name" value="Bacteriocin_Proc_Enz"/>
</dbReference>
<name>A0A852V1P4_9ACTN</name>
<evidence type="ECO:0000313" key="4">
    <source>
        <dbReference type="Proteomes" id="UP000576393"/>
    </source>
</evidence>
<sequence>MAKPSLVPAEAMSHAVATDPQFRMPRRPRLVPGLVTLPLPDGLLVEGTPTRQALRGTAARDLIPRLLPELDGRREAAELATDLGLSPAHLHQAVSLLYTCGMLEDAAGPAVPEDTPEPVATFLTRSIDSSRVNVSGGEAVRRLAASEVALAVADPVLAGAVRRLLLAAGVGTVRPWTGDPAGVDLVIASGGEPTGGEPTGGEPTDGEPTDGEPTDGEPPPGGDPSGAGTPVLPVRLAGDVAWLGPYVDTSFTACLSCVTAQRDAAEDGGGPATLDRGLAAETAAALVTADAVALLSRIGSTHVLHGLVRVDLGTWHQRSYPLAALPGCPRCGGGPGLDPGSRLDLDSDPGSHLDPGSDPGSDHGSGSGSDPGSDHGSGSGSGSGSATGAGPGTEVPVALGYEESVSFPPRRLTNPRDHQIHYRPGNLALQVECKRWPSARHVELPDEPFGPVRGPVPATARVPRPVRLDAATLGALLRRAGGLRDDGAAAARKVQRWAPTGGNLGSPQLHVIVRDVSGLDPAVYGYRADTHRLAVLSWADPYAEVAGLPDAEAVVVVTGALARVASKYSTFAWRVLHLDAGVTLTQLRLAAADRDVATRVVTAWDDAALAALLSAELDEEPVTAVLAINPLEPR</sequence>
<organism evidence="3 4">
    <name type="scientific">Streptosporangium sandarakinum</name>
    <dbReference type="NCBI Taxonomy" id="1260955"/>
    <lineage>
        <taxon>Bacteria</taxon>
        <taxon>Bacillati</taxon>
        <taxon>Actinomycetota</taxon>
        <taxon>Actinomycetes</taxon>
        <taxon>Streptosporangiales</taxon>
        <taxon>Streptosporangiaceae</taxon>
        <taxon>Streptosporangium</taxon>
    </lineage>
</organism>
<evidence type="ECO:0000259" key="2">
    <source>
        <dbReference type="Pfam" id="PF00881"/>
    </source>
</evidence>
<keyword evidence="4" id="KW-1185">Reference proteome</keyword>
<dbReference type="InterPro" id="IPR000415">
    <property type="entry name" value="Nitroreductase-like"/>
</dbReference>
<feature type="region of interest" description="Disordered" evidence="1">
    <location>
        <begin position="333"/>
        <end position="395"/>
    </location>
</feature>
<feature type="compositionally biased region" description="Acidic residues" evidence="1">
    <location>
        <begin position="204"/>
        <end position="215"/>
    </location>
</feature>
<evidence type="ECO:0000256" key="1">
    <source>
        <dbReference type="SAM" id="MobiDB-lite"/>
    </source>
</evidence>
<dbReference type="Proteomes" id="UP000576393">
    <property type="component" value="Unassembled WGS sequence"/>
</dbReference>
<dbReference type="SUPFAM" id="SSF55469">
    <property type="entry name" value="FMN-dependent nitroreductase-like"/>
    <property type="match status" value="1"/>
</dbReference>
<dbReference type="GO" id="GO:0016491">
    <property type="term" value="F:oxidoreductase activity"/>
    <property type="evidence" value="ECO:0007669"/>
    <property type="project" value="InterPro"/>
</dbReference>
<dbReference type="PANTHER" id="PTHR43745:SF2">
    <property type="entry name" value="NITROREDUCTASE MJ1384-RELATED"/>
    <property type="match status" value="1"/>
</dbReference>
<proteinExistence type="predicted"/>
<reference evidence="3 4" key="1">
    <citation type="submission" date="2020-07" db="EMBL/GenBank/DDBJ databases">
        <title>Sequencing the genomes of 1000 actinobacteria strains.</title>
        <authorList>
            <person name="Klenk H.-P."/>
        </authorList>
    </citation>
    <scope>NUCLEOTIDE SEQUENCE [LARGE SCALE GENOMIC DNA]</scope>
    <source>
        <strain evidence="3 4">DSM 45763</strain>
    </source>
</reference>